<protein>
    <submittedName>
        <fullName evidence="2">Uncharacterized protein</fullName>
    </submittedName>
</protein>
<accession>A0A1I7W7M8</accession>
<reference evidence="2" key="1">
    <citation type="submission" date="2016-11" db="UniProtKB">
        <authorList>
            <consortium name="WormBaseParasite"/>
        </authorList>
    </citation>
    <scope>IDENTIFICATION</scope>
</reference>
<dbReference type="AlphaFoldDB" id="A0A1I7W7M8"/>
<dbReference type="Proteomes" id="UP000095283">
    <property type="component" value="Unplaced"/>
</dbReference>
<dbReference type="WBParaSite" id="Hba_00642">
    <property type="protein sequence ID" value="Hba_00642"/>
    <property type="gene ID" value="Hba_00642"/>
</dbReference>
<keyword evidence="1" id="KW-1185">Reference proteome</keyword>
<name>A0A1I7W7M8_HETBA</name>
<organism evidence="1 2">
    <name type="scientific">Heterorhabditis bacteriophora</name>
    <name type="common">Entomopathogenic nematode worm</name>
    <dbReference type="NCBI Taxonomy" id="37862"/>
    <lineage>
        <taxon>Eukaryota</taxon>
        <taxon>Metazoa</taxon>
        <taxon>Ecdysozoa</taxon>
        <taxon>Nematoda</taxon>
        <taxon>Chromadorea</taxon>
        <taxon>Rhabditida</taxon>
        <taxon>Rhabditina</taxon>
        <taxon>Rhabditomorpha</taxon>
        <taxon>Strongyloidea</taxon>
        <taxon>Heterorhabditidae</taxon>
        <taxon>Heterorhabditis</taxon>
    </lineage>
</organism>
<sequence length="117" mass="13075">MSDPELFIISRDTSPSEQERYLLNLKDNEEDRHGMSGTCICTRTLSVSLSSFVVDIDHAVEVSIINTVISCVISRFIAYAILNPTFVVVVNRLCQQITVVVTVVTEGEQEDESDSYK</sequence>
<proteinExistence type="predicted"/>
<evidence type="ECO:0000313" key="2">
    <source>
        <dbReference type="WBParaSite" id="Hba_00642"/>
    </source>
</evidence>
<evidence type="ECO:0000313" key="1">
    <source>
        <dbReference type="Proteomes" id="UP000095283"/>
    </source>
</evidence>